<protein>
    <submittedName>
        <fullName evidence="1">Uncharacterized protein</fullName>
    </submittedName>
</protein>
<organism evidence="1">
    <name type="scientific">uncultured Caudovirales phage</name>
    <dbReference type="NCBI Taxonomy" id="2100421"/>
    <lineage>
        <taxon>Viruses</taxon>
        <taxon>Duplodnaviria</taxon>
        <taxon>Heunggongvirae</taxon>
        <taxon>Uroviricota</taxon>
        <taxon>Caudoviricetes</taxon>
        <taxon>Peduoviridae</taxon>
        <taxon>Maltschvirus</taxon>
        <taxon>Maltschvirus maltsch</taxon>
    </lineage>
</organism>
<name>A0A6J7WGJ8_9CAUD</name>
<accession>A0A6J7WGJ8</accession>
<reference evidence="1" key="1">
    <citation type="submission" date="2020-05" db="EMBL/GenBank/DDBJ databases">
        <authorList>
            <person name="Chiriac C."/>
            <person name="Salcher M."/>
            <person name="Ghai R."/>
            <person name="Kavagutti S V."/>
        </authorList>
    </citation>
    <scope>NUCLEOTIDE SEQUENCE</scope>
</reference>
<gene>
    <name evidence="1" type="ORF">UFOVP176_34</name>
</gene>
<proteinExistence type="predicted"/>
<sequence length="63" mass="7269">MKYMLLDTDSGWFTAFEGSEDEAISETERLSVLHDRRYSLHDDMGHLVGGTYIPEPIYVFLRG</sequence>
<evidence type="ECO:0000313" key="1">
    <source>
        <dbReference type="EMBL" id="CAB5194790.1"/>
    </source>
</evidence>
<dbReference type="EMBL" id="LR798224">
    <property type="protein sequence ID" value="CAB5194790.1"/>
    <property type="molecule type" value="Genomic_DNA"/>
</dbReference>